<dbReference type="RefSeq" id="WP_143012148.1">
    <property type="nucleotide sequence ID" value="NZ_FNAQ01000018.1"/>
</dbReference>
<dbReference type="OrthoDB" id="9813425at2"/>
<dbReference type="SUPFAM" id="SSF56219">
    <property type="entry name" value="DNase I-like"/>
    <property type="match status" value="1"/>
</dbReference>
<dbReference type="Gene3D" id="3.60.10.10">
    <property type="entry name" value="Endonuclease/exonuclease/phosphatase"/>
    <property type="match status" value="1"/>
</dbReference>
<reference evidence="2" key="1">
    <citation type="submission" date="2016-10" db="EMBL/GenBank/DDBJ databases">
        <authorList>
            <person name="Varghese N."/>
            <person name="Submissions S."/>
        </authorList>
    </citation>
    <scope>NUCLEOTIDE SEQUENCE [LARGE SCALE GENOMIC DNA]</scope>
    <source>
        <strain evidence="2">DSM 8987</strain>
    </source>
</reference>
<proteinExistence type="predicted"/>
<keyword evidence="2" id="KW-1185">Reference proteome</keyword>
<dbReference type="EMBL" id="FNAQ01000018">
    <property type="protein sequence ID" value="SDE59150.1"/>
    <property type="molecule type" value="Genomic_DNA"/>
</dbReference>
<dbReference type="Proteomes" id="UP000243205">
    <property type="component" value="Unassembled WGS sequence"/>
</dbReference>
<gene>
    <name evidence="1" type="ORF">SAMN05661003_1188</name>
</gene>
<protein>
    <recommendedName>
        <fullName evidence="3">Endonuclease/Exonuclease/phosphatase family protein</fullName>
    </recommendedName>
</protein>
<accession>A0A1G7E6M8</accession>
<dbReference type="STRING" id="57664.SAMN05661003_1188"/>
<dbReference type="InterPro" id="IPR036691">
    <property type="entry name" value="Endo/exonu/phosph_ase_sf"/>
</dbReference>
<evidence type="ECO:0000313" key="1">
    <source>
        <dbReference type="EMBL" id="SDE59150.1"/>
    </source>
</evidence>
<evidence type="ECO:0000313" key="2">
    <source>
        <dbReference type="Proteomes" id="UP000243205"/>
    </source>
</evidence>
<dbReference type="AlphaFoldDB" id="A0A1G7E6M8"/>
<sequence>MRNLRLLSFNLKGLRDSASFFSWIRSQQVDIVALQYADLVSLDELVFYTGFSQIRVGQRSGLALLASVPIFQQVQEFDLGAGASCQVADVRFSIYRFLLVNLRLCGGFWFRPQQLHRLFGPDIFQRSHLALPCILVGDFFDGIWLSMFNPFQQNLKRVAPFWCRATYPACFPLIARDRIYKMNGILVNQVEILYCIRERFLCSHLPLFLNFTLSQDFISLPVGLKLFDKFKSVPGNTFMNLRSVDNFYVGS</sequence>
<name>A0A1G7E6M8_9BACT</name>
<organism evidence="1 2">
    <name type="scientific">Desulfuromonas thiophila</name>
    <dbReference type="NCBI Taxonomy" id="57664"/>
    <lineage>
        <taxon>Bacteria</taxon>
        <taxon>Pseudomonadati</taxon>
        <taxon>Thermodesulfobacteriota</taxon>
        <taxon>Desulfuromonadia</taxon>
        <taxon>Desulfuromonadales</taxon>
        <taxon>Desulfuromonadaceae</taxon>
        <taxon>Desulfuromonas</taxon>
    </lineage>
</organism>
<evidence type="ECO:0008006" key="3">
    <source>
        <dbReference type="Google" id="ProtNLM"/>
    </source>
</evidence>